<dbReference type="InterPro" id="IPR027417">
    <property type="entry name" value="P-loop_NTPase"/>
</dbReference>
<dbReference type="Proteomes" id="UP000520767">
    <property type="component" value="Unassembled WGS sequence"/>
</dbReference>
<keyword evidence="4" id="KW-0067">ATP-binding</keyword>
<evidence type="ECO:0000313" key="6">
    <source>
        <dbReference type="EMBL" id="MBB4903946.1"/>
    </source>
</evidence>
<dbReference type="NCBIfam" id="NF005923">
    <property type="entry name" value="PRK07933.1"/>
    <property type="match status" value="1"/>
</dbReference>
<organism evidence="6 7">
    <name type="scientific">Actinophytocola algeriensis</name>
    <dbReference type="NCBI Taxonomy" id="1768010"/>
    <lineage>
        <taxon>Bacteria</taxon>
        <taxon>Bacillati</taxon>
        <taxon>Actinomycetota</taxon>
        <taxon>Actinomycetes</taxon>
        <taxon>Pseudonocardiales</taxon>
        <taxon>Pseudonocardiaceae</taxon>
    </lineage>
</organism>
<dbReference type="PANTHER" id="PTHR10344:SF4">
    <property type="entry name" value="UMP-CMP KINASE 2, MITOCHONDRIAL"/>
    <property type="match status" value="1"/>
</dbReference>
<dbReference type="GO" id="GO:0004798">
    <property type="term" value="F:dTMP kinase activity"/>
    <property type="evidence" value="ECO:0007669"/>
    <property type="project" value="TreeGrafter"/>
</dbReference>
<evidence type="ECO:0000256" key="4">
    <source>
        <dbReference type="ARBA" id="ARBA00022840"/>
    </source>
</evidence>
<feature type="domain" description="Thymidylate kinase-like" evidence="5">
    <location>
        <begin position="7"/>
        <end position="182"/>
    </location>
</feature>
<proteinExistence type="inferred from homology"/>
<dbReference type="PANTHER" id="PTHR10344">
    <property type="entry name" value="THYMIDYLATE KINASE"/>
    <property type="match status" value="1"/>
</dbReference>
<keyword evidence="6" id="KW-0418">Kinase</keyword>
<dbReference type="EMBL" id="JACHJQ010000001">
    <property type="protein sequence ID" value="MBB4903946.1"/>
    <property type="molecule type" value="Genomic_DNA"/>
</dbReference>
<evidence type="ECO:0000313" key="7">
    <source>
        <dbReference type="Proteomes" id="UP000520767"/>
    </source>
</evidence>
<dbReference type="RefSeq" id="WP_184808261.1">
    <property type="nucleotide sequence ID" value="NZ_JACHJQ010000001.1"/>
</dbReference>
<name>A0A7W7VBG6_9PSEU</name>
<dbReference type="InterPro" id="IPR039430">
    <property type="entry name" value="Thymidylate_kin-like_dom"/>
</dbReference>
<dbReference type="GO" id="GO:0006235">
    <property type="term" value="P:dTTP biosynthetic process"/>
    <property type="evidence" value="ECO:0007669"/>
    <property type="project" value="TreeGrafter"/>
</dbReference>
<accession>A0A7W7VBG6</accession>
<dbReference type="AlphaFoldDB" id="A0A7W7VBG6"/>
<dbReference type="Gene3D" id="3.40.50.300">
    <property type="entry name" value="P-loop containing nucleotide triphosphate hydrolases"/>
    <property type="match status" value="1"/>
</dbReference>
<evidence type="ECO:0000256" key="1">
    <source>
        <dbReference type="ARBA" id="ARBA00009776"/>
    </source>
</evidence>
<keyword evidence="7" id="KW-1185">Reference proteome</keyword>
<comment type="caution">
    <text evidence="6">The sequence shown here is derived from an EMBL/GenBank/DDBJ whole genome shotgun (WGS) entry which is preliminary data.</text>
</comment>
<reference evidence="6 7" key="1">
    <citation type="submission" date="2020-08" db="EMBL/GenBank/DDBJ databases">
        <title>Genomic Encyclopedia of Type Strains, Phase III (KMG-III): the genomes of soil and plant-associated and newly described type strains.</title>
        <authorList>
            <person name="Whitman W."/>
        </authorList>
    </citation>
    <scope>NUCLEOTIDE SEQUENCE [LARGE SCALE GENOMIC DNA]</scope>
    <source>
        <strain evidence="6 7">CECT 8960</strain>
    </source>
</reference>
<dbReference type="GO" id="GO:0005829">
    <property type="term" value="C:cytosol"/>
    <property type="evidence" value="ECO:0007669"/>
    <property type="project" value="TreeGrafter"/>
</dbReference>
<dbReference type="GO" id="GO:0006233">
    <property type="term" value="P:dTDP biosynthetic process"/>
    <property type="evidence" value="ECO:0007669"/>
    <property type="project" value="TreeGrafter"/>
</dbReference>
<evidence type="ECO:0000256" key="3">
    <source>
        <dbReference type="ARBA" id="ARBA00022741"/>
    </source>
</evidence>
<protein>
    <recommendedName>
        <fullName evidence="2">Thymidylate kinase</fullName>
    </recommendedName>
</protein>
<evidence type="ECO:0000259" key="5">
    <source>
        <dbReference type="Pfam" id="PF02223"/>
    </source>
</evidence>
<dbReference type="SUPFAM" id="SSF52540">
    <property type="entry name" value="P-loop containing nucleoside triphosphate hydrolases"/>
    <property type="match status" value="1"/>
</dbReference>
<gene>
    <name evidence="6" type="ORF">FHR82_000156</name>
</gene>
<dbReference type="GO" id="GO:0006227">
    <property type="term" value="P:dUDP biosynthetic process"/>
    <property type="evidence" value="ECO:0007669"/>
    <property type="project" value="TreeGrafter"/>
</dbReference>
<comment type="similarity">
    <text evidence="1">Belongs to the thymidylate kinase family.</text>
</comment>
<evidence type="ECO:0000256" key="2">
    <source>
        <dbReference type="ARBA" id="ARBA00017144"/>
    </source>
</evidence>
<dbReference type="GO" id="GO:0005524">
    <property type="term" value="F:ATP binding"/>
    <property type="evidence" value="ECO:0007669"/>
    <property type="project" value="UniProtKB-KW"/>
</dbReference>
<keyword evidence="3" id="KW-0547">Nucleotide-binding</keyword>
<dbReference type="Pfam" id="PF02223">
    <property type="entry name" value="Thymidylate_kin"/>
    <property type="match status" value="1"/>
</dbReference>
<sequence>MGRLIVIEGIDGAGKRTLADALDRALAGKVARLAFPRYGVDVHADLIRDGLHGRLGPFGDEVYGMAMLYALDRRAAAADLRAALDAHEYVLLDRYVASNAAFGSARLHQDARGEFVRWVHAIEIERFGLPLPHAHLLLRVAPSVAAERSTRRALTDAERGRDTWESDDALQARVAAVYDGLATDSWLAPWHVVDGTTTPDADELAKRLAE</sequence>
<keyword evidence="6" id="KW-0808">Transferase</keyword>